<evidence type="ECO:0000313" key="3">
    <source>
        <dbReference type="Proteomes" id="UP000317716"/>
    </source>
</evidence>
<protein>
    <submittedName>
        <fullName evidence="2">GNAT family N-acetyltransferase</fullName>
    </submittedName>
</protein>
<comment type="caution">
    <text evidence="2">The sequence shown here is derived from an EMBL/GenBank/DDBJ whole genome shotgun (WGS) entry which is preliminary data.</text>
</comment>
<evidence type="ECO:0000313" key="2">
    <source>
        <dbReference type="EMBL" id="TMQ57018.1"/>
    </source>
</evidence>
<dbReference type="InterPro" id="IPR038740">
    <property type="entry name" value="BioF2-like_GNAT_dom"/>
</dbReference>
<organism evidence="2 3">
    <name type="scientific">Eiseniibacteriota bacterium</name>
    <dbReference type="NCBI Taxonomy" id="2212470"/>
    <lineage>
        <taxon>Bacteria</taxon>
        <taxon>Candidatus Eiseniibacteriota</taxon>
    </lineage>
</organism>
<dbReference type="Gene3D" id="3.40.630.30">
    <property type="match status" value="1"/>
</dbReference>
<dbReference type="InterPro" id="IPR050644">
    <property type="entry name" value="PG_Glycine_Bridge_Synth"/>
</dbReference>
<dbReference type="SUPFAM" id="SSF55729">
    <property type="entry name" value="Acyl-CoA N-acyltransferases (Nat)"/>
    <property type="match status" value="2"/>
</dbReference>
<keyword evidence="2" id="KW-0808">Transferase</keyword>
<dbReference type="InterPro" id="IPR016181">
    <property type="entry name" value="Acyl_CoA_acyltransferase"/>
</dbReference>
<dbReference type="AlphaFoldDB" id="A0A538T048"/>
<name>A0A538T048_UNCEI</name>
<dbReference type="Proteomes" id="UP000317716">
    <property type="component" value="Unassembled WGS sequence"/>
</dbReference>
<gene>
    <name evidence="2" type="ORF">E6K72_04045</name>
</gene>
<dbReference type="Pfam" id="PF13480">
    <property type="entry name" value="Acetyltransf_6"/>
    <property type="match status" value="1"/>
</dbReference>
<feature type="domain" description="BioF2-like acetyltransferase" evidence="1">
    <location>
        <begin position="142"/>
        <end position="279"/>
    </location>
</feature>
<evidence type="ECO:0000259" key="1">
    <source>
        <dbReference type="Pfam" id="PF13480"/>
    </source>
</evidence>
<dbReference type="EMBL" id="VBOS01000138">
    <property type="protein sequence ID" value="TMQ57018.1"/>
    <property type="molecule type" value="Genomic_DNA"/>
</dbReference>
<sequence length="340" mass="38564">MLTVRPFEERDAAAWDAYVARQPGANFGLLTGWKRLTEGTYGCPARYWIASDESGVRGVLPLFLKRGPLGRTLFSPPGGLLADDEATAEALLEPARETVRRERLDYLELRDQLHRWPGLATSDEHATLVLTLSSSADEQWKRFDAKLKNQIRKGEKAGFTVRWGRDLHAGLHRVLLENLRDLGTPVRGARYFRTAAEALGEAAEILLLEQAGRPAGAMFLARVGDRQWDPWASSLRRYFALCPNQMLYWEAIQRGIARGARWFDMGRSQWDSGTFKFKRQWGAEPVSLYYQYVLGRARSVPTLAGQQHSFDLATRLWRRLPLVLAGPLGERARRLFPEAL</sequence>
<accession>A0A538T048</accession>
<dbReference type="GO" id="GO:0016740">
    <property type="term" value="F:transferase activity"/>
    <property type="evidence" value="ECO:0007669"/>
    <property type="project" value="UniProtKB-KW"/>
</dbReference>
<proteinExistence type="predicted"/>
<dbReference type="PANTHER" id="PTHR36174">
    <property type="entry name" value="LIPID II:GLYCINE GLYCYLTRANSFERASE"/>
    <property type="match status" value="1"/>
</dbReference>
<reference evidence="2 3" key="1">
    <citation type="journal article" date="2019" name="Nat. Microbiol.">
        <title>Mediterranean grassland soil C-N compound turnover is dependent on rainfall and depth, and is mediated by genomically divergent microorganisms.</title>
        <authorList>
            <person name="Diamond S."/>
            <person name="Andeer P.F."/>
            <person name="Li Z."/>
            <person name="Crits-Christoph A."/>
            <person name="Burstein D."/>
            <person name="Anantharaman K."/>
            <person name="Lane K.R."/>
            <person name="Thomas B.C."/>
            <person name="Pan C."/>
            <person name="Northen T.R."/>
            <person name="Banfield J.F."/>
        </authorList>
    </citation>
    <scope>NUCLEOTIDE SEQUENCE [LARGE SCALE GENOMIC DNA]</scope>
    <source>
        <strain evidence="2">WS_2</strain>
    </source>
</reference>
<dbReference type="PANTHER" id="PTHR36174:SF1">
    <property type="entry name" value="LIPID II:GLYCINE GLYCYLTRANSFERASE"/>
    <property type="match status" value="1"/>
</dbReference>